<dbReference type="AlphaFoldDB" id="A0A1R3L107"/>
<dbReference type="Proteomes" id="UP000187203">
    <property type="component" value="Unassembled WGS sequence"/>
</dbReference>
<sequence>MGALPLALALLPRLPYTLCQVIPKESPYGTLKKPIIYKSISWLAFSQETNLQP</sequence>
<evidence type="ECO:0000313" key="2">
    <source>
        <dbReference type="EMBL" id="OMP13014.1"/>
    </source>
</evidence>
<name>A0A1R3L107_9ROSI</name>
<gene>
    <name evidence="2" type="ORF">COLO4_02433</name>
</gene>
<comment type="caution">
    <text evidence="2">The sequence shown here is derived from an EMBL/GenBank/DDBJ whole genome shotgun (WGS) entry which is preliminary data.</text>
</comment>
<dbReference type="EMBL" id="AWUE01005388">
    <property type="protein sequence ID" value="OMP13014.1"/>
    <property type="molecule type" value="Genomic_DNA"/>
</dbReference>
<reference evidence="3" key="1">
    <citation type="submission" date="2013-09" db="EMBL/GenBank/DDBJ databases">
        <title>Corchorus olitorius genome sequencing.</title>
        <authorList>
            <person name="Alam M."/>
            <person name="Haque M.S."/>
            <person name="Islam M.S."/>
            <person name="Emdad E.M."/>
            <person name="Islam M.M."/>
            <person name="Ahmed B."/>
            <person name="Halim A."/>
            <person name="Hossen Q.M.M."/>
            <person name="Hossain M.Z."/>
            <person name="Ahmed R."/>
            <person name="Khan M.M."/>
            <person name="Islam R."/>
            <person name="Rashid M.M."/>
            <person name="Khan S.A."/>
            <person name="Rahman M.S."/>
            <person name="Alam M."/>
            <person name="Yahiya A.S."/>
            <person name="Khan M.S."/>
            <person name="Azam M.S."/>
            <person name="Haque T."/>
            <person name="Lashkar M.Z.H."/>
            <person name="Akhand A.I."/>
            <person name="Morshed G."/>
            <person name="Roy S."/>
            <person name="Uddin K.S."/>
            <person name="Rabeya T."/>
            <person name="Hossain A.S."/>
            <person name="Chowdhury A."/>
            <person name="Snigdha A.R."/>
            <person name="Mortoza M.S."/>
            <person name="Matin S.A."/>
            <person name="Hoque S.M.E."/>
            <person name="Islam M.K."/>
            <person name="Roy D.K."/>
            <person name="Haider R."/>
            <person name="Moosa M.M."/>
            <person name="Elias S.M."/>
            <person name="Hasan A.M."/>
            <person name="Jahan S."/>
            <person name="Shafiuddin M."/>
            <person name="Mahmood N."/>
            <person name="Shommy N.S."/>
        </authorList>
    </citation>
    <scope>NUCLEOTIDE SEQUENCE [LARGE SCALE GENOMIC DNA]</scope>
    <source>
        <strain evidence="3">cv. O-4</strain>
    </source>
</reference>
<protein>
    <submittedName>
        <fullName evidence="2">Uncharacterized protein</fullName>
    </submittedName>
</protein>
<organism evidence="2 3">
    <name type="scientific">Corchorus olitorius</name>
    <dbReference type="NCBI Taxonomy" id="93759"/>
    <lineage>
        <taxon>Eukaryota</taxon>
        <taxon>Viridiplantae</taxon>
        <taxon>Streptophyta</taxon>
        <taxon>Embryophyta</taxon>
        <taxon>Tracheophyta</taxon>
        <taxon>Spermatophyta</taxon>
        <taxon>Magnoliopsida</taxon>
        <taxon>eudicotyledons</taxon>
        <taxon>Gunneridae</taxon>
        <taxon>Pentapetalae</taxon>
        <taxon>rosids</taxon>
        <taxon>malvids</taxon>
        <taxon>Malvales</taxon>
        <taxon>Malvaceae</taxon>
        <taxon>Grewioideae</taxon>
        <taxon>Apeibeae</taxon>
        <taxon>Corchorus</taxon>
    </lineage>
</organism>
<accession>A0A1R3L107</accession>
<proteinExistence type="predicted"/>
<evidence type="ECO:0000256" key="1">
    <source>
        <dbReference type="SAM" id="SignalP"/>
    </source>
</evidence>
<evidence type="ECO:0000313" key="3">
    <source>
        <dbReference type="Proteomes" id="UP000187203"/>
    </source>
</evidence>
<feature type="chain" id="PRO_5012028823" evidence="1">
    <location>
        <begin position="20"/>
        <end position="53"/>
    </location>
</feature>
<keyword evidence="3" id="KW-1185">Reference proteome</keyword>
<keyword evidence="1" id="KW-0732">Signal</keyword>
<feature type="signal peptide" evidence="1">
    <location>
        <begin position="1"/>
        <end position="19"/>
    </location>
</feature>